<name>A0A2Z6LWQ3_TRISU</name>
<sequence length="65" mass="7018">MIAFLQLVPVRLFGTGQIMSILNTNPISIKVNVATSPADPDEEPDAELALSATPQRTSVTFFDID</sequence>
<proteinExistence type="predicted"/>
<dbReference type="Proteomes" id="UP000242715">
    <property type="component" value="Unassembled WGS sequence"/>
</dbReference>
<dbReference type="EMBL" id="DF973251">
    <property type="protein sequence ID" value="GAU22658.1"/>
    <property type="molecule type" value="Genomic_DNA"/>
</dbReference>
<keyword evidence="2" id="KW-1185">Reference proteome</keyword>
<dbReference type="AlphaFoldDB" id="A0A2Z6LWQ3"/>
<evidence type="ECO:0000313" key="2">
    <source>
        <dbReference type="Proteomes" id="UP000242715"/>
    </source>
</evidence>
<accession>A0A2Z6LWQ3</accession>
<reference evidence="2" key="1">
    <citation type="journal article" date="2017" name="Front. Plant Sci.">
        <title>Climate Clever Clovers: New Paradigm to Reduce the Environmental Footprint of Ruminants by Breeding Low Methanogenic Forages Utilizing Haplotype Variation.</title>
        <authorList>
            <person name="Kaur P."/>
            <person name="Appels R."/>
            <person name="Bayer P.E."/>
            <person name="Keeble-Gagnere G."/>
            <person name="Wang J."/>
            <person name="Hirakawa H."/>
            <person name="Shirasawa K."/>
            <person name="Vercoe P."/>
            <person name="Stefanova K."/>
            <person name="Durmic Z."/>
            <person name="Nichols P."/>
            <person name="Revell C."/>
            <person name="Isobe S.N."/>
            <person name="Edwards D."/>
            <person name="Erskine W."/>
        </authorList>
    </citation>
    <scope>NUCLEOTIDE SEQUENCE [LARGE SCALE GENOMIC DNA]</scope>
    <source>
        <strain evidence="2">cv. Daliak</strain>
    </source>
</reference>
<gene>
    <name evidence="1" type="ORF">TSUD_234800</name>
</gene>
<organism evidence="1 2">
    <name type="scientific">Trifolium subterraneum</name>
    <name type="common">Subterranean clover</name>
    <dbReference type="NCBI Taxonomy" id="3900"/>
    <lineage>
        <taxon>Eukaryota</taxon>
        <taxon>Viridiplantae</taxon>
        <taxon>Streptophyta</taxon>
        <taxon>Embryophyta</taxon>
        <taxon>Tracheophyta</taxon>
        <taxon>Spermatophyta</taxon>
        <taxon>Magnoliopsida</taxon>
        <taxon>eudicotyledons</taxon>
        <taxon>Gunneridae</taxon>
        <taxon>Pentapetalae</taxon>
        <taxon>rosids</taxon>
        <taxon>fabids</taxon>
        <taxon>Fabales</taxon>
        <taxon>Fabaceae</taxon>
        <taxon>Papilionoideae</taxon>
        <taxon>50 kb inversion clade</taxon>
        <taxon>NPAAA clade</taxon>
        <taxon>Hologalegina</taxon>
        <taxon>IRL clade</taxon>
        <taxon>Trifolieae</taxon>
        <taxon>Trifolium</taxon>
    </lineage>
</organism>
<protein>
    <submittedName>
        <fullName evidence="1">Uncharacterized protein</fullName>
    </submittedName>
</protein>
<evidence type="ECO:0000313" key="1">
    <source>
        <dbReference type="EMBL" id="GAU22658.1"/>
    </source>
</evidence>